<protein>
    <submittedName>
        <fullName evidence="1">MFS transporter</fullName>
    </submittedName>
</protein>
<evidence type="ECO:0000313" key="2">
    <source>
        <dbReference type="Proteomes" id="UP001163223"/>
    </source>
</evidence>
<gene>
    <name evidence="1" type="ORF">OXU80_17380</name>
</gene>
<evidence type="ECO:0000313" key="1">
    <source>
        <dbReference type="EMBL" id="WAJ26636.1"/>
    </source>
</evidence>
<keyword evidence="2" id="KW-1185">Reference proteome</keyword>
<reference evidence="1" key="1">
    <citation type="submission" date="2022-11" db="EMBL/GenBank/DDBJ databases">
        <title>beta-Carotene-producing bacterium, Jeongeuplla avenae sp. nov., alleviates the salt stress of Arabidopsis seedlings.</title>
        <authorList>
            <person name="Jiang L."/>
            <person name="Lee J."/>
        </authorList>
    </citation>
    <scope>NUCLEOTIDE SEQUENCE</scope>
    <source>
        <strain evidence="1">DY_R2A_6</strain>
    </source>
</reference>
<accession>A0ACD4NIN3</accession>
<organism evidence="1 2">
    <name type="scientific">Antarcticirhabdus aurantiaca</name>
    <dbReference type="NCBI Taxonomy" id="2606717"/>
    <lineage>
        <taxon>Bacteria</taxon>
        <taxon>Pseudomonadati</taxon>
        <taxon>Pseudomonadota</taxon>
        <taxon>Alphaproteobacteria</taxon>
        <taxon>Hyphomicrobiales</taxon>
        <taxon>Aurantimonadaceae</taxon>
        <taxon>Antarcticirhabdus</taxon>
    </lineage>
</organism>
<sequence>MPMSRTLLPIFALLLSTYFLMAGAGLQGILLPVRGSIEGWSPYQIGWMGTGYAVAFTVGCLVVPRMVRQAGHVRTFASLAALLAIGILLAGIIVHPLAWILFRALSGFCLAGCYTIVESWLNERVTNESRGLVFSVYMVVTMAGMMAGQYVMPLARPEVELPFMLCAILFALAVIPTALSRAQTPAPIATVKLDIGMLRRNSPVAVAGVVLSGVLSGAWGNMAPVLGREVGLTTTQIATLLVVTMAGGIVFQIPLGRMSDRMDRRYVLTAAGLLGLAGAIAGTMAEGRGALFLFGVAFVLGGIIYPIYSIAVAHANDHARSQDFVKVAGGLLILYGFGTMGGPLLAAELMERGGPAGLFQLMGVASGVLALYAFYRTFRRQAPPAEARADFKVAPLAKEQTPTSATLDPRAADALAENEAAAASEAEAVRQLA</sequence>
<dbReference type="Proteomes" id="UP001163223">
    <property type="component" value="Chromosome"/>
</dbReference>
<name>A0ACD4NIN3_9HYPH</name>
<proteinExistence type="predicted"/>
<dbReference type="EMBL" id="CP113520">
    <property type="protein sequence ID" value="WAJ26636.1"/>
    <property type="molecule type" value="Genomic_DNA"/>
</dbReference>